<dbReference type="InterPro" id="IPR009057">
    <property type="entry name" value="Homeodomain-like_sf"/>
</dbReference>
<reference evidence="9 10" key="1">
    <citation type="submission" date="2016-04" db="EMBL/GenBank/DDBJ databases">
        <title>The genome of Intoshia linei affirms orthonectids as highly simplified spiralians.</title>
        <authorList>
            <person name="Mikhailov K.V."/>
            <person name="Slusarev G.S."/>
            <person name="Nikitin M.A."/>
            <person name="Logacheva M.D."/>
            <person name="Penin A."/>
            <person name="Aleoshin V."/>
            <person name="Panchin Y.V."/>
        </authorList>
    </citation>
    <scope>NUCLEOTIDE SEQUENCE [LARGE SCALE GENOMIC DNA]</scope>
    <source>
        <strain evidence="9">Intl2013</strain>
        <tissue evidence="9">Whole animal</tissue>
    </source>
</reference>
<dbReference type="Pfam" id="PF00046">
    <property type="entry name" value="Homeodomain"/>
    <property type="match status" value="1"/>
</dbReference>
<dbReference type="PANTHER" id="PTHR45793">
    <property type="entry name" value="HOMEOBOX PROTEIN"/>
    <property type="match status" value="1"/>
</dbReference>
<comment type="caution">
    <text evidence="9">The sequence shown here is derived from an EMBL/GenBank/DDBJ whole genome shotgun (WGS) entry which is preliminary data.</text>
</comment>
<evidence type="ECO:0000313" key="10">
    <source>
        <dbReference type="Proteomes" id="UP000078046"/>
    </source>
</evidence>
<dbReference type="GO" id="GO:0000981">
    <property type="term" value="F:DNA-binding transcription factor activity, RNA polymerase II-specific"/>
    <property type="evidence" value="ECO:0007669"/>
    <property type="project" value="InterPro"/>
</dbReference>
<dbReference type="AlphaFoldDB" id="A0A177B7L7"/>
<evidence type="ECO:0000256" key="2">
    <source>
        <dbReference type="ARBA" id="ARBA00022473"/>
    </source>
</evidence>
<evidence type="ECO:0000256" key="5">
    <source>
        <dbReference type="ARBA" id="ARBA00023242"/>
    </source>
</evidence>
<dbReference type="SUPFAM" id="SSF46689">
    <property type="entry name" value="Homeodomain-like"/>
    <property type="match status" value="1"/>
</dbReference>
<keyword evidence="3 6" id="KW-0238">DNA-binding</keyword>
<protein>
    <recommendedName>
        <fullName evidence="8">Homeobox domain-containing protein</fullName>
    </recommendedName>
</protein>
<dbReference type="PROSITE" id="PS00027">
    <property type="entry name" value="HOMEOBOX_1"/>
    <property type="match status" value="1"/>
</dbReference>
<evidence type="ECO:0000256" key="4">
    <source>
        <dbReference type="ARBA" id="ARBA00023155"/>
    </source>
</evidence>
<feature type="DNA-binding region" description="Homeobox" evidence="6">
    <location>
        <begin position="45"/>
        <end position="104"/>
    </location>
</feature>
<dbReference type="InterPro" id="IPR017970">
    <property type="entry name" value="Homeobox_CS"/>
</dbReference>
<proteinExistence type="predicted"/>
<keyword evidence="10" id="KW-1185">Reference proteome</keyword>
<gene>
    <name evidence="9" type="ORF">A3Q56_02011</name>
</gene>
<dbReference type="SMART" id="SM00389">
    <property type="entry name" value="HOX"/>
    <property type="match status" value="1"/>
</dbReference>
<dbReference type="EMBL" id="LWCA01000170">
    <property type="protein sequence ID" value="OAF70246.1"/>
    <property type="molecule type" value="Genomic_DNA"/>
</dbReference>
<comment type="subcellular location">
    <subcellularLocation>
        <location evidence="1 6 7">Nucleus</location>
    </subcellularLocation>
</comment>
<keyword evidence="4 6" id="KW-0371">Homeobox</keyword>
<feature type="domain" description="Homeobox" evidence="8">
    <location>
        <begin position="43"/>
        <end position="103"/>
    </location>
</feature>
<dbReference type="PANTHER" id="PTHR45793:SF5">
    <property type="entry name" value="HOMEOTIC PROTEIN OCELLILESS"/>
    <property type="match status" value="1"/>
</dbReference>
<evidence type="ECO:0000313" key="9">
    <source>
        <dbReference type="EMBL" id="OAF70246.1"/>
    </source>
</evidence>
<dbReference type="InterPro" id="IPR001356">
    <property type="entry name" value="HD"/>
</dbReference>
<keyword evidence="2" id="KW-0217">Developmental protein</keyword>
<name>A0A177B7L7_9BILA</name>
<organism evidence="9 10">
    <name type="scientific">Intoshia linei</name>
    <dbReference type="NCBI Taxonomy" id="1819745"/>
    <lineage>
        <taxon>Eukaryota</taxon>
        <taxon>Metazoa</taxon>
        <taxon>Spiralia</taxon>
        <taxon>Lophotrochozoa</taxon>
        <taxon>Mesozoa</taxon>
        <taxon>Orthonectida</taxon>
        <taxon>Rhopaluridae</taxon>
        <taxon>Intoshia</taxon>
    </lineage>
</organism>
<accession>A0A177B7L7</accession>
<dbReference type="Proteomes" id="UP000078046">
    <property type="component" value="Unassembled WGS sequence"/>
</dbReference>
<evidence type="ECO:0000256" key="7">
    <source>
        <dbReference type="RuleBase" id="RU000682"/>
    </source>
</evidence>
<dbReference type="GO" id="GO:0000978">
    <property type="term" value="F:RNA polymerase II cis-regulatory region sequence-specific DNA binding"/>
    <property type="evidence" value="ECO:0007669"/>
    <property type="project" value="TreeGrafter"/>
</dbReference>
<dbReference type="OrthoDB" id="6159439at2759"/>
<dbReference type="PROSITE" id="PS50071">
    <property type="entry name" value="HOMEOBOX_2"/>
    <property type="match status" value="1"/>
</dbReference>
<evidence type="ECO:0000256" key="3">
    <source>
        <dbReference type="ARBA" id="ARBA00023125"/>
    </source>
</evidence>
<dbReference type="CDD" id="cd00086">
    <property type="entry name" value="homeodomain"/>
    <property type="match status" value="1"/>
</dbReference>
<sequence>MEKQKYTLYSIDKLLQDGNKDKENLKKCENINKAQFNKFSERNGNRRRRTIFHAYQIDLFEKVFCKNPYPNILVRNQISKCINISEERIEVWFKNRRAKEKRYIKYALKTSIDQSSITNEYSINQYRRHINTLKVFDHDRNIYNPRNYIFDNKHHTEQCE</sequence>
<dbReference type="Gene3D" id="1.10.10.60">
    <property type="entry name" value="Homeodomain-like"/>
    <property type="match status" value="1"/>
</dbReference>
<evidence type="ECO:0000256" key="6">
    <source>
        <dbReference type="PROSITE-ProRule" id="PRU00108"/>
    </source>
</evidence>
<evidence type="ECO:0000256" key="1">
    <source>
        <dbReference type="ARBA" id="ARBA00004123"/>
    </source>
</evidence>
<keyword evidence="5 6" id="KW-0539">Nucleus</keyword>
<dbReference type="GO" id="GO:0005634">
    <property type="term" value="C:nucleus"/>
    <property type="evidence" value="ECO:0007669"/>
    <property type="project" value="UniProtKB-SubCell"/>
</dbReference>
<evidence type="ECO:0000259" key="8">
    <source>
        <dbReference type="PROSITE" id="PS50071"/>
    </source>
</evidence>